<evidence type="ECO:0000259" key="4">
    <source>
        <dbReference type="PROSITE" id="PS01124"/>
    </source>
</evidence>
<evidence type="ECO:0000256" key="1">
    <source>
        <dbReference type="ARBA" id="ARBA00023015"/>
    </source>
</evidence>
<dbReference type="PROSITE" id="PS01124">
    <property type="entry name" value="HTH_ARAC_FAMILY_2"/>
    <property type="match status" value="1"/>
</dbReference>
<protein>
    <submittedName>
        <fullName evidence="5">Substrate-binding domain-containing protein</fullName>
    </submittedName>
</protein>
<dbReference type="Pfam" id="PF12833">
    <property type="entry name" value="HTH_18"/>
    <property type="match status" value="1"/>
</dbReference>
<dbReference type="PRINTS" id="PR00032">
    <property type="entry name" value="HTHARAC"/>
</dbReference>
<dbReference type="GO" id="GO:0043565">
    <property type="term" value="F:sequence-specific DNA binding"/>
    <property type="evidence" value="ECO:0007669"/>
    <property type="project" value="InterPro"/>
</dbReference>
<reference evidence="5 6" key="1">
    <citation type="submission" date="2020-07" db="EMBL/GenBank/DDBJ databases">
        <title>Roseicoccus Jingziensis gen. nov., sp. nov., isolated from coastal seawater.</title>
        <authorList>
            <person name="Feng X."/>
        </authorList>
    </citation>
    <scope>NUCLEOTIDE SEQUENCE [LARGE SCALE GENOMIC DNA]</scope>
    <source>
        <strain evidence="5 6">N1E253</strain>
    </source>
</reference>
<evidence type="ECO:0000256" key="3">
    <source>
        <dbReference type="ARBA" id="ARBA00023163"/>
    </source>
</evidence>
<comment type="caution">
    <text evidence="5">The sequence shown here is derived from an EMBL/GenBank/DDBJ whole genome shotgun (WGS) entry which is preliminary data.</text>
</comment>
<sequence length="393" mass="43615">MQALHTIGLLCPRGFKFYTYEAVAGMVNYGEEQLNLRLKDLRFQTLSDLETLIPKKLENHDCSGLILGLNTNEYTKIKNSLPTDIPRCNIHPDILSPDIPTVAIDLESLAHKAVDYFNRIGFKNIGLLRSANTVSQDEVYRHLQLAAAAHGMDCFQHASEPPENMLSAEELPTSHALKQWLSELPKPIAILTSGGFSALILSRAAAELNISIPDELSILSESDDEACLFTERPVSSIRSAGPLIGYKALQLIHQAILQGEKIQTGRINLPAPPIIERSSTGLPQGMNQQTKDVIRYIRKNALNGISVSSILSAFPNCSRSKLYREFDKYLGYPPAEEILRLQINKAKELIAYSSMSVSEIAQMCGFSNQSTFSSTFSRVEGQSPSQWRKSQQH</sequence>
<dbReference type="Gene3D" id="1.10.10.60">
    <property type="entry name" value="Homeodomain-like"/>
    <property type="match status" value="1"/>
</dbReference>
<dbReference type="PANTHER" id="PTHR43280">
    <property type="entry name" value="ARAC-FAMILY TRANSCRIPTIONAL REGULATOR"/>
    <property type="match status" value="1"/>
</dbReference>
<dbReference type="SUPFAM" id="SSF53822">
    <property type="entry name" value="Periplasmic binding protein-like I"/>
    <property type="match status" value="1"/>
</dbReference>
<gene>
    <name evidence="5" type="ORF">HW115_13120</name>
</gene>
<dbReference type="Pfam" id="PF13377">
    <property type="entry name" value="Peripla_BP_3"/>
    <property type="match status" value="1"/>
</dbReference>
<keyword evidence="6" id="KW-1185">Reference proteome</keyword>
<dbReference type="InterPro" id="IPR046335">
    <property type="entry name" value="LacI/GalR-like_sensor"/>
</dbReference>
<feature type="domain" description="HTH araC/xylS-type" evidence="4">
    <location>
        <begin position="291"/>
        <end position="390"/>
    </location>
</feature>
<proteinExistence type="predicted"/>
<dbReference type="Gene3D" id="3.40.50.2300">
    <property type="match status" value="2"/>
</dbReference>
<name>A0A851GGR9_9BACT</name>
<dbReference type="EMBL" id="JACBAZ010000004">
    <property type="protein sequence ID" value="NWK56556.1"/>
    <property type="molecule type" value="Genomic_DNA"/>
</dbReference>
<dbReference type="Proteomes" id="UP000557872">
    <property type="component" value="Unassembled WGS sequence"/>
</dbReference>
<dbReference type="SMART" id="SM00342">
    <property type="entry name" value="HTH_ARAC"/>
    <property type="match status" value="1"/>
</dbReference>
<dbReference type="InterPro" id="IPR018062">
    <property type="entry name" value="HTH_AraC-typ_CS"/>
</dbReference>
<dbReference type="PROSITE" id="PS00041">
    <property type="entry name" value="HTH_ARAC_FAMILY_1"/>
    <property type="match status" value="1"/>
</dbReference>
<organism evidence="5 6">
    <name type="scientific">Oceaniferula marina</name>
    <dbReference type="NCBI Taxonomy" id="2748318"/>
    <lineage>
        <taxon>Bacteria</taxon>
        <taxon>Pseudomonadati</taxon>
        <taxon>Verrucomicrobiota</taxon>
        <taxon>Verrucomicrobiia</taxon>
        <taxon>Verrucomicrobiales</taxon>
        <taxon>Verrucomicrobiaceae</taxon>
        <taxon>Oceaniferula</taxon>
    </lineage>
</organism>
<keyword evidence="3" id="KW-0804">Transcription</keyword>
<dbReference type="GO" id="GO:0003700">
    <property type="term" value="F:DNA-binding transcription factor activity"/>
    <property type="evidence" value="ECO:0007669"/>
    <property type="project" value="InterPro"/>
</dbReference>
<accession>A0A851GGR9</accession>
<dbReference type="InterPro" id="IPR020449">
    <property type="entry name" value="Tscrpt_reg_AraC-type_HTH"/>
</dbReference>
<evidence type="ECO:0000313" key="5">
    <source>
        <dbReference type="EMBL" id="NWK56556.1"/>
    </source>
</evidence>
<dbReference type="SUPFAM" id="SSF46689">
    <property type="entry name" value="Homeodomain-like"/>
    <property type="match status" value="1"/>
</dbReference>
<dbReference type="InterPro" id="IPR009057">
    <property type="entry name" value="Homeodomain-like_sf"/>
</dbReference>
<dbReference type="InterPro" id="IPR028082">
    <property type="entry name" value="Peripla_BP_I"/>
</dbReference>
<evidence type="ECO:0000256" key="2">
    <source>
        <dbReference type="ARBA" id="ARBA00023125"/>
    </source>
</evidence>
<keyword evidence="1" id="KW-0805">Transcription regulation</keyword>
<dbReference type="PANTHER" id="PTHR43280:SF2">
    <property type="entry name" value="HTH-TYPE TRANSCRIPTIONAL REGULATOR EXSA"/>
    <property type="match status" value="1"/>
</dbReference>
<dbReference type="RefSeq" id="WP_178933323.1">
    <property type="nucleotide sequence ID" value="NZ_JACBAZ010000004.1"/>
</dbReference>
<dbReference type="InterPro" id="IPR018060">
    <property type="entry name" value="HTH_AraC"/>
</dbReference>
<evidence type="ECO:0000313" key="6">
    <source>
        <dbReference type="Proteomes" id="UP000557872"/>
    </source>
</evidence>
<keyword evidence="2" id="KW-0238">DNA-binding</keyword>
<dbReference type="AlphaFoldDB" id="A0A851GGR9"/>